<gene>
    <name evidence="2" type="ORF">EMUCRT_0645</name>
</gene>
<evidence type="ECO:0000256" key="1">
    <source>
        <dbReference type="SAM" id="Phobius"/>
    </source>
</evidence>
<feature type="transmembrane region" description="Helical" evidence="1">
    <location>
        <begin position="27"/>
        <end position="48"/>
    </location>
</feature>
<reference evidence="2 3" key="1">
    <citation type="submission" date="2015-02" db="EMBL/GenBank/DDBJ databases">
        <title>Genome Sequencing of Rickettsiales.</title>
        <authorList>
            <person name="Daugherty S.C."/>
            <person name="Su Q."/>
            <person name="Abolude K."/>
            <person name="Beier-Sexton M."/>
            <person name="Carlyon J.A."/>
            <person name="Carter R."/>
            <person name="Day N.P."/>
            <person name="Dumler S.J."/>
            <person name="Dyachenko V."/>
            <person name="Godinez A."/>
            <person name="Kurtti T.J."/>
            <person name="Lichay M."/>
            <person name="Mullins K.E."/>
            <person name="Ott S."/>
            <person name="Pappas-Brown V."/>
            <person name="Paris D.H."/>
            <person name="Patel P."/>
            <person name="Richards A.L."/>
            <person name="Sadzewicz L."/>
            <person name="Sears K."/>
            <person name="Seidman D."/>
            <person name="Sengamalay N."/>
            <person name="Stenos J."/>
            <person name="Tallon L.J."/>
            <person name="Vincent G."/>
            <person name="Fraser C.M."/>
            <person name="Munderloh U."/>
            <person name="Dunning-Hotopp J.C."/>
        </authorList>
    </citation>
    <scope>NUCLEOTIDE SEQUENCE [LARGE SCALE GENOMIC DNA]</scope>
    <source>
        <strain evidence="2 3">EmCRT</strain>
    </source>
</reference>
<feature type="transmembrane region" description="Helical" evidence="1">
    <location>
        <begin position="285"/>
        <end position="307"/>
    </location>
</feature>
<keyword evidence="1" id="KW-0472">Membrane</keyword>
<dbReference type="RefSeq" id="WP_156135906.1">
    <property type="nucleotide sequence ID" value="NZ_LANU01000002.1"/>
</dbReference>
<dbReference type="Proteomes" id="UP000033546">
    <property type="component" value="Unassembled WGS sequence"/>
</dbReference>
<evidence type="ECO:0000313" key="3">
    <source>
        <dbReference type="Proteomes" id="UP000033546"/>
    </source>
</evidence>
<keyword evidence="1" id="KW-0812">Transmembrane</keyword>
<comment type="caution">
    <text evidence="2">The sequence shown here is derived from an EMBL/GenBank/DDBJ whole genome shotgun (WGS) entry which is preliminary data.</text>
</comment>
<proteinExistence type="predicted"/>
<protein>
    <submittedName>
        <fullName evidence="2">Uncharacterized protein</fullName>
    </submittedName>
</protein>
<dbReference type="PATRIC" id="fig|1359167.3.peg.623"/>
<keyword evidence="1" id="KW-1133">Transmembrane helix</keyword>
<accession>A0A0F3NDB2</accession>
<dbReference type="AlphaFoldDB" id="A0A0F3NDB2"/>
<organism evidence="2 3">
    <name type="scientific">Ehrlichia cf. muris str. EmCRT</name>
    <dbReference type="NCBI Taxonomy" id="1359167"/>
    <lineage>
        <taxon>Bacteria</taxon>
        <taxon>Pseudomonadati</taxon>
        <taxon>Pseudomonadota</taxon>
        <taxon>Alphaproteobacteria</taxon>
        <taxon>Rickettsiales</taxon>
        <taxon>Anaplasmataceae</taxon>
        <taxon>Ehrlichia</taxon>
    </lineage>
</organism>
<evidence type="ECO:0000313" key="2">
    <source>
        <dbReference type="EMBL" id="KJV65692.1"/>
    </source>
</evidence>
<dbReference type="EMBL" id="LANU01000002">
    <property type="protein sequence ID" value="KJV65692.1"/>
    <property type="molecule type" value="Genomic_DNA"/>
</dbReference>
<feature type="transmembrane region" description="Helical" evidence="1">
    <location>
        <begin position="60"/>
        <end position="85"/>
    </location>
</feature>
<name>A0A0F3NDB2_9RICK</name>
<sequence>MISNRLFNTGKSVVSDSGKKSLTRRLFLLNSCINVVLVIQMLSLMILFDVACLQKKPLYVVLIMVILTAIPSIALICLFYGRYVVSKKNEVKFKAIPENVESLASLLQRYKSCRNLFNATNYLEKKNKLESIKQEDLFTSNGVDNVNSLQVKIERGLQNLIKRCRDRIPQIYSELENMDMSRITELAVPNSSFFTKHDKILKGLLEAGKLISEKENEINILSKSYCERILPIIASVIESVKLYEPCSRENSIVSFFYKDRDKKEELKAALINAETMFQKLIKQEIGYPTFAVLYNIVWCIESFILYVQQKDMGVSRRRIQKFVKSVTSHSRNVANQENNGTLLEKNISEKDTTLVAQLFQLQDVMLRLCIVQLDKPCSVFTTPCIDYDIAGNVVTSDPAVQWLQNASVYDLITRTWL</sequence>